<accession>A0A975H1L1</accession>
<evidence type="ECO:0000256" key="1">
    <source>
        <dbReference type="SAM" id="Phobius"/>
    </source>
</evidence>
<evidence type="ECO:0000259" key="2">
    <source>
        <dbReference type="Pfam" id="PF13239"/>
    </source>
</evidence>
<keyword evidence="1" id="KW-1133">Transmembrane helix</keyword>
<proteinExistence type="predicted"/>
<dbReference type="KEGG" id="otd:J1M35_12375"/>
<evidence type="ECO:0000313" key="3">
    <source>
        <dbReference type="EMBL" id="QTD43938.1"/>
    </source>
</evidence>
<dbReference type="EMBL" id="CP071796">
    <property type="protein sequence ID" value="QTD43938.1"/>
    <property type="molecule type" value="Genomic_DNA"/>
</dbReference>
<evidence type="ECO:0000313" key="4">
    <source>
        <dbReference type="Proteomes" id="UP000663903"/>
    </source>
</evidence>
<dbReference type="Pfam" id="PF13239">
    <property type="entry name" value="2TM"/>
    <property type="match status" value="1"/>
</dbReference>
<sequence>MNRTAPMTDQQLDRLARKRASAKMGWFIHAFVYLCVNAGLALLAWGGGRDWHLFPLAGWGLGLAIHGLAVWLGTGGSGLHDRLVQAERERLAGK</sequence>
<dbReference type="InterPro" id="IPR025698">
    <property type="entry name" value="2TM_dom"/>
</dbReference>
<gene>
    <name evidence="3" type="ORF">J1M35_12375</name>
</gene>
<name>A0A975H1L1_9BURK</name>
<protein>
    <submittedName>
        <fullName evidence="3">2TM domain-containing protein</fullName>
    </submittedName>
</protein>
<feature type="domain" description="2TM" evidence="2">
    <location>
        <begin position="16"/>
        <end position="72"/>
    </location>
</feature>
<feature type="transmembrane region" description="Helical" evidence="1">
    <location>
        <begin position="24"/>
        <end position="45"/>
    </location>
</feature>
<reference evidence="3" key="1">
    <citation type="submission" date="2021-03" db="EMBL/GenBank/DDBJ databases">
        <title>Ottowia sp. 27C isolated from the cloaca of a Giant Asian pond turtle (Heosemys grandis).</title>
        <authorList>
            <person name="Spergser J."/>
            <person name="Busse H.-J."/>
        </authorList>
    </citation>
    <scope>NUCLEOTIDE SEQUENCE</scope>
    <source>
        <strain evidence="3">27C</strain>
    </source>
</reference>
<feature type="transmembrane region" description="Helical" evidence="1">
    <location>
        <begin position="51"/>
        <end position="72"/>
    </location>
</feature>
<keyword evidence="4" id="KW-1185">Reference proteome</keyword>
<dbReference type="Proteomes" id="UP000663903">
    <property type="component" value="Chromosome"/>
</dbReference>
<organism evidence="3 4">
    <name type="scientific">Ottowia testudinis</name>
    <dbReference type="NCBI Taxonomy" id="2816950"/>
    <lineage>
        <taxon>Bacteria</taxon>
        <taxon>Pseudomonadati</taxon>
        <taxon>Pseudomonadota</taxon>
        <taxon>Betaproteobacteria</taxon>
        <taxon>Burkholderiales</taxon>
        <taxon>Comamonadaceae</taxon>
        <taxon>Ottowia</taxon>
    </lineage>
</organism>
<keyword evidence="1" id="KW-0472">Membrane</keyword>
<dbReference type="AlphaFoldDB" id="A0A975H1L1"/>
<keyword evidence="1" id="KW-0812">Transmembrane</keyword>
<dbReference type="RefSeq" id="WP_208007346.1">
    <property type="nucleotide sequence ID" value="NZ_CP071796.1"/>
</dbReference>